<gene>
    <name evidence="2" type="ORF">ACOF00016_LOCUS13932</name>
</gene>
<name>A0A7S3PBK1_9STRA</name>
<accession>A0A7S3PBK1</accession>
<sequence length="181" mass="20456">MMSDLPTTIFVPTRSFCDEDDIDDTEYSDDMDDLSLTKDIIREHARCAAVSAASADFARRAPPRTVSAGSQSLARSPVQLTPARHLPPRQVSPPSVPREIVIEMPPANPLEQMYRDGLKKLAKSMKDSDMTRNVIKRQSKFTYRGTKSPGLFKQKDFFLSSRCEELESCRRQLMEMLQNGL</sequence>
<protein>
    <submittedName>
        <fullName evidence="2">Uncharacterized protein</fullName>
    </submittedName>
</protein>
<evidence type="ECO:0000313" key="2">
    <source>
        <dbReference type="EMBL" id="CAE0416929.1"/>
    </source>
</evidence>
<organism evidence="2">
    <name type="scientific">Amphora coffeiformis</name>
    <dbReference type="NCBI Taxonomy" id="265554"/>
    <lineage>
        <taxon>Eukaryota</taxon>
        <taxon>Sar</taxon>
        <taxon>Stramenopiles</taxon>
        <taxon>Ochrophyta</taxon>
        <taxon>Bacillariophyta</taxon>
        <taxon>Bacillariophyceae</taxon>
        <taxon>Bacillariophycidae</taxon>
        <taxon>Thalassiophysales</taxon>
        <taxon>Catenulaceae</taxon>
        <taxon>Amphora</taxon>
    </lineage>
</organism>
<dbReference type="EMBL" id="HBIM01018134">
    <property type="protein sequence ID" value="CAE0416929.1"/>
    <property type="molecule type" value="Transcribed_RNA"/>
</dbReference>
<evidence type="ECO:0000256" key="1">
    <source>
        <dbReference type="SAM" id="MobiDB-lite"/>
    </source>
</evidence>
<dbReference type="AlphaFoldDB" id="A0A7S3PBK1"/>
<reference evidence="2" key="1">
    <citation type="submission" date="2021-01" db="EMBL/GenBank/DDBJ databases">
        <authorList>
            <person name="Corre E."/>
            <person name="Pelletier E."/>
            <person name="Niang G."/>
            <person name="Scheremetjew M."/>
            <person name="Finn R."/>
            <person name="Kale V."/>
            <person name="Holt S."/>
            <person name="Cochrane G."/>
            <person name="Meng A."/>
            <person name="Brown T."/>
            <person name="Cohen L."/>
        </authorList>
    </citation>
    <scope>NUCLEOTIDE SEQUENCE</scope>
    <source>
        <strain evidence="2">CCMP127</strain>
    </source>
</reference>
<proteinExistence type="predicted"/>
<feature type="region of interest" description="Disordered" evidence="1">
    <location>
        <begin position="61"/>
        <end position="95"/>
    </location>
</feature>